<sequence>MKFLSAPATSAESERLFSAAALTLTDLHKSMSTETHQMGCFCTVMSRLKDINQLKIFSVIAAIVSYYLHVLPT</sequence>
<organism evidence="2 3">
    <name type="scientific">Steinernema carpocapsae</name>
    <name type="common">Entomopathogenic nematode</name>
    <dbReference type="NCBI Taxonomy" id="34508"/>
    <lineage>
        <taxon>Eukaryota</taxon>
        <taxon>Metazoa</taxon>
        <taxon>Ecdysozoa</taxon>
        <taxon>Nematoda</taxon>
        <taxon>Chromadorea</taxon>
        <taxon>Rhabditida</taxon>
        <taxon>Tylenchina</taxon>
        <taxon>Panagrolaimomorpha</taxon>
        <taxon>Strongyloidoidea</taxon>
        <taxon>Steinernematidae</taxon>
        <taxon>Steinernema</taxon>
    </lineage>
</organism>
<protein>
    <recommendedName>
        <fullName evidence="4">HAT C-terminal dimerisation domain-containing protein</fullName>
    </recommendedName>
</protein>
<name>A0A4U5MKZ5_STECR</name>
<dbReference type="SUPFAM" id="SSF53098">
    <property type="entry name" value="Ribonuclease H-like"/>
    <property type="match status" value="1"/>
</dbReference>
<comment type="caution">
    <text evidence="2">The sequence shown here is derived from an EMBL/GenBank/DDBJ whole genome shotgun (WGS) entry which is preliminary data.</text>
</comment>
<dbReference type="OrthoDB" id="2438421at2759"/>
<keyword evidence="1" id="KW-0812">Transmembrane</keyword>
<reference evidence="2 3" key="1">
    <citation type="journal article" date="2015" name="Genome Biol.">
        <title>Comparative genomics of Steinernema reveals deeply conserved gene regulatory networks.</title>
        <authorList>
            <person name="Dillman A.R."/>
            <person name="Macchietto M."/>
            <person name="Porter C.F."/>
            <person name="Rogers A."/>
            <person name="Williams B."/>
            <person name="Antoshechkin I."/>
            <person name="Lee M.M."/>
            <person name="Goodwin Z."/>
            <person name="Lu X."/>
            <person name="Lewis E.E."/>
            <person name="Goodrich-Blair H."/>
            <person name="Stock S.P."/>
            <person name="Adams B.J."/>
            <person name="Sternberg P.W."/>
            <person name="Mortazavi A."/>
        </authorList>
    </citation>
    <scope>NUCLEOTIDE SEQUENCE [LARGE SCALE GENOMIC DNA]</scope>
    <source>
        <strain evidence="2 3">ALL</strain>
    </source>
</reference>
<dbReference type="EMBL" id="AZBU02000007">
    <property type="protein sequence ID" value="TKR70110.1"/>
    <property type="molecule type" value="Genomic_DNA"/>
</dbReference>
<evidence type="ECO:0008006" key="4">
    <source>
        <dbReference type="Google" id="ProtNLM"/>
    </source>
</evidence>
<accession>A0A4U5MKZ5</accession>
<keyword evidence="1" id="KW-1133">Transmembrane helix</keyword>
<evidence type="ECO:0000313" key="3">
    <source>
        <dbReference type="Proteomes" id="UP000298663"/>
    </source>
</evidence>
<gene>
    <name evidence="2" type="ORF">L596_022174</name>
</gene>
<dbReference type="InterPro" id="IPR012337">
    <property type="entry name" value="RNaseH-like_sf"/>
</dbReference>
<evidence type="ECO:0000256" key="1">
    <source>
        <dbReference type="SAM" id="Phobius"/>
    </source>
</evidence>
<dbReference type="AlphaFoldDB" id="A0A4U5MKZ5"/>
<evidence type="ECO:0000313" key="2">
    <source>
        <dbReference type="EMBL" id="TKR70110.1"/>
    </source>
</evidence>
<dbReference type="Proteomes" id="UP000298663">
    <property type="component" value="Unassembled WGS sequence"/>
</dbReference>
<keyword evidence="1" id="KW-0472">Membrane</keyword>
<feature type="transmembrane region" description="Helical" evidence="1">
    <location>
        <begin position="54"/>
        <end position="71"/>
    </location>
</feature>
<reference evidence="2 3" key="2">
    <citation type="journal article" date="2019" name="G3 (Bethesda)">
        <title>Hybrid Assembly of the Genome of the Entomopathogenic Nematode Steinernema carpocapsae Identifies the X-Chromosome.</title>
        <authorList>
            <person name="Serra L."/>
            <person name="Macchietto M."/>
            <person name="Macias-Munoz A."/>
            <person name="McGill C.J."/>
            <person name="Rodriguez I.M."/>
            <person name="Rodriguez B."/>
            <person name="Murad R."/>
            <person name="Mortazavi A."/>
        </authorList>
    </citation>
    <scope>NUCLEOTIDE SEQUENCE [LARGE SCALE GENOMIC DNA]</scope>
    <source>
        <strain evidence="2 3">ALL</strain>
    </source>
</reference>
<proteinExistence type="predicted"/>
<keyword evidence="3" id="KW-1185">Reference proteome</keyword>